<evidence type="ECO:0000313" key="3">
    <source>
        <dbReference type="Proteomes" id="UP000290244"/>
    </source>
</evidence>
<keyword evidence="3" id="KW-1185">Reference proteome</keyword>
<gene>
    <name evidence="2" type="ORF">EMK97_06000</name>
</gene>
<dbReference type="KEGG" id="lsd:EMK97_06000"/>
<keyword evidence="1" id="KW-0472">Membrane</keyword>
<evidence type="ECO:0000313" key="2">
    <source>
        <dbReference type="EMBL" id="QBG35303.1"/>
    </source>
</evidence>
<keyword evidence="1" id="KW-0812">Transmembrane</keyword>
<dbReference type="EMBL" id="CP034759">
    <property type="protein sequence ID" value="QBG35303.1"/>
    <property type="molecule type" value="Genomic_DNA"/>
</dbReference>
<sequence>MTLIEVLIAGIILFISISAISLVARTKILNQQKLMRATETSYLAEYSADIVKYHLMYTQIRDGEIKIANRSYQWQASVDKSARPRRVLDESEGAHNQDLLLLYRVTIGSADTKDIVLEYSELIWEMP</sequence>
<accession>A0A4P6P2C2</accession>
<dbReference type="AlphaFoldDB" id="A0A4P6P2C2"/>
<proteinExistence type="predicted"/>
<dbReference type="OrthoDB" id="9986365at2"/>
<reference evidence="2 3" key="1">
    <citation type="submission" date="2018-12" db="EMBL/GenBank/DDBJ databases">
        <title>Complete genome of Litorilituus sediminis.</title>
        <authorList>
            <person name="Liu A."/>
            <person name="Rong J."/>
        </authorList>
    </citation>
    <scope>NUCLEOTIDE SEQUENCE [LARGE SCALE GENOMIC DNA]</scope>
    <source>
        <strain evidence="2 3">JCM 17549</strain>
    </source>
</reference>
<evidence type="ECO:0008006" key="4">
    <source>
        <dbReference type="Google" id="ProtNLM"/>
    </source>
</evidence>
<evidence type="ECO:0000256" key="1">
    <source>
        <dbReference type="SAM" id="Phobius"/>
    </source>
</evidence>
<dbReference type="RefSeq" id="WP_130600346.1">
    <property type="nucleotide sequence ID" value="NZ_CP034759.1"/>
</dbReference>
<name>A0A4P6P2C2_9GAMM</name>
<organism evidence="2 3">
    <name type="scientific">Litorilituus sediminis</name>
    <dbReference type="NCBI Taxonomy" id="718192"/>
    <lineage>
        <taxon>Bacteria</taxon>
        <taxon>Pseudomonadati</taxon>
        <taxon>Pseudomonadota</taxon>
        <taxon>Gammaproteobacteria</taxon>
        <taxon>Alteromonadales</taxon>
        <taxon>Colwelliaceae</taxon>
        <taxon>Litorilituus</taxon>
    </lineage>
</organism>
<protein>
    <recommendedName>
        <fullName evidence="4">Type II secretion system protein</fullName>
    </recommendedName>
</protein>
<feature type="transmembrane region" description="Helical" evidence="1">
    <location>
        <begin position="6"/>
        <end position="26"/>
    </location>
</feature>
<dbReference type="Proteomes" id="UP000290244">
    <property type="component" value="Chromosome"/>
</dbReference>
<keyword evidence="1" id="KW-1133">Transmembrane helix</keyword>